<dbReference type="InterPro" id="IPR002197">
    <property type="entry name" value="HTH_Fis"/>
</dbReference>
<dbReference type="GO" id="GO:0006355">
    <property type="term" value="P:regulation of DNA-templated transcription"/>
    <property type="evidence" value="ECO:0007669"/>
    <property type="project" value="InterPro"/>
</dbReference>
<dbReference type="SUPFAM" id="SSF52540">
    <property type="entry name" value="P-loop containing nucleoside triphosphate hydrolases"/>
    <property type="match status" value="1"/>
</dbReference>
<evidence type="ECO:0000259" key="6">
    <source>
        <dbReference type="PROSITE" id="PS50045"/>
    </source>
</evidence>
<evidence type="ECO:0000259" key="7">
    <source>
        <dbReference type="PROSITE" id="PS50110"/>
    </source>
</evidence>
<protein>
    <recommendedName>
        <fullName evidence="9">Sigma-54-dependent Fis family transcriptional regulator</fullName>
    </recommendedName>
</protein>
<dbReference type="Pfam" id="PF25601">
    <property type="entry name" value="AAA_lid_14"/>
    <property type="match status" value="1"/>
</dbReference>
<dbReference type="GO" id="GO:0043565">
    <property type="term" value="F:sequence-specific DNA binding"/>
    <property type="evidence" value="ECO:0007669"/>
    <property type="project" value="InterPro"/>
</dbReference>
<evidence type="ECO:0000256" key="2">
    <source>
        <dbReference type="ARBA" id="ARBA00022741"/>
    </source>
</evidence>
<dbReference type="GO" id="GO:0000160">
    <property type="term" value="P:phosphorelay signal transduction system"/>
    <property type="evidence" value="ECO:0007669"/>
    <property type="project" value="InterPro"/>
</dbReference>
<name>A0A0F9F806_9ZZZZ</name>
<dbReference type="PANTHER" id="PTHR32071:SF17">
    <property type="entry name" value="TRANSCRIPTIONAL REGULATOR (NTRC FAMILY)"/>
    <property type="match status" value="1"/>
</dbReference>
<evidence type="ECO:0000256" key="1">
    <source>
        <dbReference type="ARBA" id="ARBA00022553"/>
    </source>
</evidence>
<dbReference type="PANTHER" id="PTHR32071">
    <property type="entry name" value="TRANSCRIPTIONAL REGULATORY PROTEIN"/>
    <property type="match status" value="1"/>
</dbReference>
<dbReference type="AlphaFoldDB" id="A0A0F9F806"/>
<dbReference type="CDD" id="cd17550">
    <property type="entry name" value="REC_NtrX-like"/>
    <property type="match status" value="1"/>
</dbReference>
<evidence type="ECO:0000256" key="4">
    <source>
        <dbReference type="ARBA" id="ARBA00023015"/>
    </source>
</evidence>
<evidence type="ECO:0008006" key="9">
    <source>
        <dbReference type="Google" id="ProtNLM"/>
    </source>
</evidence>
<dbReference type="Gene3D" id="3.40.50.2300">
    <property type="match status" value="1"/>
</dbReference>
<organism evidence="8">
    <name type="scientific">marine sediment metagenome</name>
    <dbReference type="NCBI Taxonomy" id="412755"/>
    <lineage>
        <taxon>unclassified sequences</taxon>
        <taxon>metagenomes</taxon>
        <taxon>ecological metagenomes</taxon>
    </lineage>
</organism>
<evidence type="ECO:0000256" key="3">
    <source>
        <dbReference type="ARBA" id="ARBA00022840"/>
    </source>
</evidence>
<dbReference type="Pfam" id="PF00072">
    <property type="entry name" value="Response_reg"/>
    <property type="match status" value="1"/>
</dbReference>
<sequence length="426" mass="47840">MSQDKPLILVVDDEPDIRELVKDILEDEDYRVVIAGDGTEARTAFTSLSPSLILLDIWMPDVDGISLLKEFKQQDPNITIVMMSGHGTIETAVEATRLGAYDFIEKPLSMAKLLRSIELAFESSQKKASIRQHHAQAPVGKSTQITLLREQSQRVAQHDMPILLLGEGGTGKHCYAHYLHSLGKFSSGKFIEITPASFPSDSLKLTSLAQNNCLFINDLSLLSTNAQALLSHLLNTNKLVNCQLICATQYSLDMAVNNGTFSEGLLYQLNSITLAIPPLREHIEDIPELVHYFVDEQTTASEMAYRHFTVAAQNRLRNHPWQGNVLELKNVIQRLLVLGEADDIDVAEVDQTLRETSEQQTQFGELDSINYDLPLREAREQFERIYLLQKLQETEGNVGKAAKLAGMERTHLYRKLRSLDIDSKQV</sequence>
<feature type="domain" description="Response regulatory" evidence="7">
    <location>
        <begin position="7"/>
        <end position="121"/>
    </location>
</feature>
<proteinExistence type="predicted"/>
<dbReference type="Pfam" id="PF02954">
    <property type="entry name" value="HTH_8"/>
    <property type="match status" value="1"/>
</dbReference>
<dbReference type="PRINTS" id="PR01590">
    <property type="entry name" value="HTHFIS"/>
</dbReference>
<dbReference type="GO" id="GO:0005524">
    <property type="term" value="F:ATP binding"/>
    <property type="evidence" value="ECO:0007669"/>
    <property type="project" value="UniProtKB-KW"/>
</dbReference>
<dbReference type="InterPro" id="IPR002078">
    <property type="entry name" value="Sigma_54_int"/>
</dbReference>
<dbReference type="InterPro" id="IPR058031">
    <property type="entry name" value="AAA_lid_NorR"/>
</dbReference>
<dbReference type="SUPFAM" id="SSF46689">
    <property type="entry name" value="Homeodomain-like"/>
    <property type="match status" value="1"/>
</dbReference>
<dbReference type="InterPro" id="IPR011006">
    <property type="entry name" value="CheY-like_superfamily"/>
</dbReference>
<reference evidence="8" key="1">
    <citation type="journal article" date="2015" name="Nature">
        <title>Complex archaea that bridge the gap between prokaryotes and eukaryotes.</title>
        <authorList>
            <person name="Spang A."/>
            <person name="Saw J.H."/>
            <person name="Jorgensen S.L."/>
            <person name="Zaremba-Niedzwiedzka K."/>
            <person name="Martijn J."/>
            <person name="Lind A.E."/>
            <person name="van Eijk R."/>
            <person name="Schleper C."/>
            <person name="Guy L."/>
            <person name="Ettema T.J."/>
        </authorList>
    </citation>
    <scope>NUCLEOTIDE SEQUENCE</scope>
</reference>
<dbReference type="FunFam" id="3.40.50.2300:FF:000018">
    <property type="entry name" value="DNA-binding transcriptional regulator NtrC"/>
    <property type="match status" value="1"/>
</dbReference>
<dbReference type="InterPro" id="IPR009057">
    <property type="entry name" value="Homeodomain-like_sf"/>
</dbReference>
<keyword evidence="1" id="KW-0597">Phosphoprotein</keyword>
<comment type="caution">
    <text evidence="8">The sequence shown here is derived from an EMBL/GenBank/DDBJ whole genome shotgun (WGS) entry which is preliminary data.</text>
</comment>
<keyword evidence="3" id="KW-0067">ATP-binding</keyword>
<dbReference type="InterPro" id="IPR027417">
    <property type="entry name" value="P-loop_NTPase"/>
</dbReference>
<keyword evidence="4" id="KW-0805">Transcription regulation</keyword>
<dbReference type="Gene3D" id="1.10.10.60">
    <property type="entry name" value="Homeodomain-like"/>
    <property type="match status" value="1"/>
</dbReference>
<feature type="domain" description="Sigma-54 factor interaction" evidence="6">
    <location>
        <begin position="138"/>
        <end position="337"/>
    </location>
</feature>
<evidence type="ECO:0000256" key="5">
    <source>
        <dbReference type="ARBA" id="ARBA00023163"/>
    </source>
</evidence>
<dbReference type="Gene3D" id="3.40.50.300">
    <property type="entry name" value="P-loop containing nucleotide triphosphate hydrolases"/>
    <property type="match status" value="1"/>
</dbReference>
<dbReference type="PROSITE" id="PS50045">
    <property type="entry name" value="SIGMA54_INTERACT_4"/>
    <property type="match status" value="1"/>
</dbReference>
<dbReference type="EMBL" id="LAZR01031581">
    <property type="protein sequence ID" value="KKL53340.1"/>
    <property type="molecule type" value="Genomic_DNA"/>
</dbReference>
<keyword evidence="2" id="KW-0547">Nucleotide-binding</keyword>
<keyword evidence="5" id="KW-0804">Transcription</keyword>
<dbReference type="SUPFAM" id="SSF52172">
    <property type="entry name" value="CheY-like"/>
    <property type="match status" value="1"/>
</dbReference>
<dbReference type="PROSITE" id="PS50110">
    <property type="entry name" value="RESPONSE_REGULATORY"/>
    <property type="match status" value="1"/>
</dbReference>
<gene>
    <name evidence="8" type="ORF">LCGC14_2276420</name>
</gene>
<dbReference type="Pfam" id="PF14532">
    <property type="entry name" value="Sigma54_activ_2"/>
    <property type="match status" value="1"/>
</dbReference>
<evidence type="ECO:0000313" key="8">
    <source>
        <dbReference type="EMBL" id="KKL53340.1"/>
    </source>
</evidence>
<dbReference type="SMART" id="SM00448">
    <property type="entry name" value="REC"/>
    <property type="match status" value="1"/>
</dbReference>
<dbReference type="InterPro" id="IPR001789">
    <property type="entry name" value="Sig_transdc_resp-reg_receiver"/>
</dbReference>
<accession>A0A0F9F806</accession>
<dbReference type="Gene3D" id="1.10.8.60">
    <property type="match status" value="1"/>
</dbReference>